<evidence type="ECO:0000256" key="2">
    <source>
        <dbReference type="SAM" id="Phobius"/>
    </source>
</evidence>
<proteinExistence type="predicted"/>
<dbReference type="Gene3D" id="3.40.50.1460">
    <property type="match status" value="1"/>
</dbReference>
<evidence type="ECO:0000256" key="1">
    <source>
        <dbReference type="SAM" id="MobiDB-lite"/>
    </source>
</evidence>
<organism evidence="3 4">
    <name type="scientific">Lasiodiplodia hormozganensis</name>
    <dbReference type="NCBI Taxonomy" id="869390"/>
    <lineage>
        <taxon>Eukaryota</taxon>
        <taxon>Fungi</taxon>
        <taxon>Dikarya</taxon>
        <taxon>Ascomycota</taxon>
        <taxon>Pezizomycotina</taxon>
        <taxon>Dothideomycetes</taxon>
        <taxon>Dothideomycetes incertae sedis</taxon>
        <taxon>Botryosphaeriales</taxon>
        <taxon>Botryosphaeriaceae</taxon>
        <taxon>Lasiodiplodia</taxon>
    </lineage>
</organism>
<feature type="transmembrane region" description="Helical" evidence="2">
    <location>
        <begin position="432"/>
        <end position="455"/>
    </location>
</feature>
<dbReference type="AlphaFoldDB" id="A0AA39Y0M2"/>
<keyword evidence="4" id="KW-1185">Reference proteome</keyword>
<evidence type="ECO:0000313" key="4">
    <source>
        <dbReference type="Proteomes" id="UP001175001"/>
    </source>
</evidence>
<evidence type="ECO:0000313" key="3">
    <source>
        <dbReference type="EMBL" id="KAK0642732.1"/>
    </source>
</evidence>
<reference evidence="3" key="1">
    <citation type="submission" date="2023-06" db="EMBL/GenBank/DDBJ databases">
        <title>Multi-omics analyses reveal the molecular pathogenesis toolkit of Lasiodiplodia hormozganensis, a cross-kingdom pathogen.</title>
        <authorList>
            <person name="Felix C."/>
            <person name="Meneses R."/>
            <person name="Goncalves M.F.M."/>
            <person name="Tilleman L."/>
            <person name="Duarte A.S."/>
            <person name="Jorrin-Novo J.V."/>
            <person name="Van De Peer Y."/>
            <person name="Deforce D."/>
            <person name="Van Nieuwerburgh F."/>
            <person name="Esteves A.C."/>
            <person name="Alves A."/>
        </authorList>
    </citation>
    <scope>NUCLEOTIDE SEQUENCE</scope>
    <source>
        <strain evidence="3">CBS 339.90</strain>
    </source>
</reference>
<evidence type="ECO:0008006" key="5">
    <source>
        <dbReference type="Google" id="ProtNLM"/>
    </source>
</evidence>
<dbReference type="Proteomes" id="UP001175001">
    <property type="component" value="Unassembled WGS sequence"/>
</dbReference>
<keyword evidence="2" id="KW-0812">Transmembrane</keyword>
<comment type="caution">
    <text evidence="3">The sequence shown here is derived from an EMBL/GenBank/DDBJ whole genome shotgun (WGS) entry which is preliminary data.</text>
</comment>
<accession>A0AA39Y0M2</accession>
<dbReference type="EMBL" id="JAUJDW010000068">
    <property type="protein sequence ID" value="KAK0642732.1"/>
    <property type="molecule type" value="Genomic_DNA"/>
</dbReference>
<name>A0AA39Y0M2_9PEZI</name>
<feature type="region of interest" description="Disordered" evidence="1">
    <location>
        <begin position="338"/>
        <end position="411"/>
    </location>
</feature>
<keyword evidence="2" id="KW-1133">Transmembrane helix</keyword>
<sequence length="459" mass="50355">MDLPKGYAQVAVLIVKWADHLDDLSTGKEVERLTSVFRDDFHYITVTVSLNEESAPQHQLIHEITGFLKHFDGPNNLLIIYYTGHAGFNQDSGELEFYARNAPEGAPGAGYADQCASWNVAESLFLKSTEADTLAILDTCYASNVTKGAQDTGRAYQLLAASGHNRMTAGPGHRSFTTAMIESLKECLDENGDKPFSLWKLSSKINEKQYRRQNPCFPHDRLKKHDRQIELAPLKEKRSKKDDNKMVLTQRASGADLTLCFALGFNPVTQDHIEKLARGLPQAFETAGLMLQRIDWVNLEQRPPVDFKSTVSALNVAHRWLQKAFPDRKRSARLQEAPLEAPLGGPLGAPLKVGTDDSSTRRKLPQSDGVPTNAETAEIDSTELDNTPAEATPSSVEEPLLQHDPDNSASDATRAPLMEQAVSFRVGSIAQLTAAVIGMGLLSCVTTVLCTRAALKAFG</sequence>
<gene>
    <name evidence="3" type="ORF">DIS24_g8768</name>
</gene>
<keyword evidence="2" id="KW-0472">Membrane</keyword>
<protein>
    <recommendedName>
        <fullName evidence="5">Caspase domain-containing protein</fullName>
    </recommendedName>
</protein>